<protein>
    <submittedName>
        <fullName evidence="1">Uncharacterized protein</fullName>
    </submittedName>
</protein>
<organism evidence="1 2">
    <name type="scientific">Microbispora oryzae</name>
    <dbReference type="NCBI Taxonomy" id="2806554"/>
    <lineage>
        <taxon>Bacteria</taxon>
        <taxon>Bacillati</taxon>
        <taxon>Actinomycetota</taxon>
        <taxon>Actinomycetes</taxon>
        <taxon>Streptosporangiales</taxon>
        <taxon>Streptosporangiaceae</taxon>
        <taxon>Microbispora</taxon>
    </lineage>
</organism>
<name>A0A940WWF0_9ACTN</name>
<dbReference type="Proteomes" id="UP000674234">
    <property type="component" value="Unassembled WGS sequence"/>
</dbReference>
<dbReference type="AlphaFoldDB" id="A0A940WWF0"/>
<comment type="caution">
    <text evidence="1">The sequence shown here is derived from an EMBL/GenBank/DDBJ whole genome shotgun (WGS) entry which is preliminary data.</text>
</comment>
<gene>
    <name evidence="1" type="ORF">JOL79_32725</name>
</gene>
<accession>A0A940WWF0</accession>
<keyword evidence="2" id="KW-1185">Reference proteome</keyword>
<proteinExistence type="predicted"/>
<reference evidence="1" key="1">
    <citation type="submission" date="2021-02" db="EMBL/GenBank/DDBJ databases">
        <title>Draft genome sequence of Microbispora sp. RL4-1S isolated from rice leaves in Thailand.</title>
        <authorList>
            <person name="Muangham S."/>
            <person name="Duangmal K."/>
        </authorList>
    </citation>
    <scope>NUCLEOTIDE SEQUENCE</scope>
    <source>
        <strain evidence="1">RL4-1S</strain>
    </source>
</reference>
<dbReference type="RefSeq" id="WP_210159808.1">
    <property type="nucleotide sequence ID" value="NZ_JAFCNB010000036.1"/>
</dbReference>
<evidence type="ECO:0000313" key="2">
    <source>
        <dbReference type="Proteomes" id="UP000674234"/>
    </source>
</evidence>
<dbReference type="EMBL" id="JAFCNB010000036">
    <property type="protein sequence ID" value="MBP2708546.1"/>
    <property type="molecule type" value="Genomic_DNA"/>
</dbReference>
<sequence length="58" mass="5969">MSAPFGGLTLPPGDGPLLLASAGIGAARRHTQLIARGVLASDIHYEVFGPDLWLAGRS</sequence>
<evidence type="ECO:0000313" key="1">
    <source>
        <dbReference type="EMBL" id="MBP2708546.1"/>
    </source>
</evidence>